<name>A0A381TQ25_9ZZZZ</name>
<evidence type="ECO:0000256" key="2">
    <source>
        <dbReference type="ARBA" id="ARBA00022552"/>
    </source>
</evidence>
<keyword evidence="4" id="KW-0808">Transferase</keyword>
<protein>
    <submittedName>
        <fullName evidence="8">Uncharacterized protein</fullName>
    </submittedName>
</protein>
<dbReference type="CDD" id="cd11648">
    <property type="entry name" value="RsmI"/>
    <property type="match status" value="1"/>
</dbReference>
<organism evidence="8">
    <name type="scientific">marine metagenome</name>
    <dbReference type="NCBI Taxonomy" id="408172"/>
    <lineage>
        <taxon>unclassified sequences</taxon>
        <taxon>metagenomes</taxon>
        <taxon>ecological metagenomes</taxon>
    </lineage>
</organism>
<dbReference type="Gene3D" id="3.30.950.10">
    <property type="entry name" value="Methyltransferase, Cobalt-precorrin-4 Transmethylase, Domain 2"/>
    <property type="match status" value="1"/>
</dbReference>
<dbReference type="PIRSF" id="PIRSF005917">
    <property type="entry name" value="MTase_YraL"/>
    <property type="match status" value="1"/>
</dbReference>
<dbReference type="PANTHER" id="PTHR46111:SF1">
    <property type="entry name" value="RIBOSOMAL RNA SMALL SUBUNIT METHYLTRANSFERASE I"/>
    <property type="match status" value="1"/>
</dbReference>
<feature type="domain" description="RsmI HTH" evidence="7">
    <location>
        <begin position="234"/>
        <end position="272"/>
    </location>
</feature>
<gene>
    <name evidence="8" type="ORF">METZ01_LOCUS70445</name>
</gene>
<dbReference type="AlphaFoldDB" id="A0A381TQ25"/>
<dbReference type="SUPFAM" id="SSF53790">
    <property type="entry name" value="Tetrapyrrole methylase"/>
    <property type="match status" value="1"/>
</dbReference>
<keyword evidence="5" id="KW-0949">S-adenosyl-L-methionine</keyword>
<dbReference type="GO" id="GO:0032259">
    <property type="term" value="P:methylation"/>
    <property type="evidence" value="ECO:0007669"/>
    <property type="project" value="UniProtKB-KW"/>
</dbReference>
<dbReference type="InterPro" id="IPR035996">
    <property type="entry name" value="4pyrrol_Methylase_sf"/>
</dbReference>
<dbReference type="GO" id="GO:0006364">
    <property type="term" value="P:rRNA processing"/>
    <property type="evidence" value="ECO:0007669"/>
    <property type="project" value="UniProtKB-KW"/>
</dbReference>
<dbReference type="NCBIfam" id="TIGR00096">
    <property type="entry name" value="16S rRNA (cytidine(1402)-2'-O)-methyltransferase"/>
    <property type="match status" value="1"/>
</dbReference>
<dbReference type="InterPro" id="IPR008189">
    <property type="entry name" value="rRNA_ssu_MeTfrase_I"/>
</dbReference>
<feature type="domain" description="Tetrapyrrole methylase" evidence="6">
    <location>
        <begin position="7"/>
        <end position="207"/>
    </location>
</feature>
<dbReference type="FunFam" id="3.30.950.10:FF:000002">
    <property type="entry name" value="Ribosomal RNA small subunit methyltransferase I"/>
    <property type="match status" value="1"/>
</dbReference>
<evidence type="ECO:0000256" key="3">
    <source>
        <dbReference type="ARBA" id="ARBA00022603"/>
    </source>
</evidence>
<dbReference type="GO" id="GO:0008168">
    <property type="term" value="F:methyltransferase activity"/>
    <property type="evidence" value="ECO:0007669"/>
    <property type="project" value="UniProtKB-KW"/>
</dbReference>
<dbReference type="Pfam" id="PF00590">
    <property type="entry name" value="TP_methylase"/>
    <property type="match status" value="1"/>
</dbReference>
<dbReference type="EMBL" id="UINC01004890">
    <property type="protein sequence ID" value="SVA17591.1"/>
    <property type="molecule type" value="Genomic_DNA"/>
</dbReference>
<dbReference type="InterPro" id="IPR014777">
    <property type="entry name" value="4pyrrole_Mease_sub1"/>
</dbReference>
<reference evidence="8" key="1">
    <citation type="submission" date="2018-05" db="EMBL/GenBank/DDBJ databases">
        <authorList>
            <person name="Lanie J.A."/>
            <person name="Ng W.-L."/>
            <person name="Kazmierczak K.M."/>
            <person name="Andrzejewski T.M."/>
            <person name="Davidsen T.M."/>
            <person name="Wayne K.J."/>
            <person name="Tettelin H."/>
            <person name="Glass J.I."/>
            <person name="Rusch D."/>
            <person name="Podicherti R."/>
            <person name="Tsui H.-C.T."/>
            <person name="Winkler M.E."/>
        </authorList>
    </citation>
    <scope>NUCLEOTIDE SEQUENCE</scope>
</reference>
<dbReference type="Pfam" id="PF23016">
    <property type="entry name" value="RsmI_C"/>
    <property type="match status" value="1"/>
</dbReference>
<evidence type="ECO:0000259" key="7">
    <source>
        <dbReference type="Pfam" id="PF23016"/>
    </source>
</evidence>
<accession>A0A381TQ25</accession>
<keyword evidence="1" id="KW-0963">Cytoplasm</keyword>
<keyword evidence="2" id="KW-0698">rRNA processing</keyword>
<evidence type="ECO:0000256" key="5">
    <source>
        <dbReference type="ARBA" id="ARBA00022691"/>
    </source>
</evidence>
<dbReference type="FunFam" id="3.40.1010.10:FF:000007">
    <property type="entry name" value="Ribosomal RNA small subunit methyltransferase I"/>
    <property type="match status" value="1"/>
</dbReference>
<proteinExistence type="inferred from homology"/>
<dbReference type="HAMAP" id="MF_01877">
    <property type="entry name" value="16SrRNA_methyltr_I"/>
    <property type="match status" value="1"/>
</dbReference>
<evidence type="ECO:0000313" key="8">
    <source>
        <dbReference type="EMBL" id="SVA17591.1"/>
    </source>
</evidence>
<dbReference type="InterPro" id="IPR000878">
    <property type="entry name" value="4pyrrol_Mease"/>
</dbReference>
<evidence type="ECO:0000259" key="6">
    <source>
        <dbReference type="Pfam" id="PF00590"/>
    </source>
</evidence>
<evidence type="ECO:0000256" key="4">
    <source>
        <dbReference type="ARBA" id="ARBA00022679"/>
    </source>
</evidence>
<dbReference type="PANTHER" id="PTHR46111">
    <property type="entry name" value="RIBOSOMAL RNA SMALL SUBUNIT METHYLTRANSFERASE I"/>
    <property type="match status" value="1"/>
</dbReference>
<dbReference type="Gene3D" id="3.40.1010.10">
    <property type="entry name" value="Cobalt-precorrin-4 Transmethylase, Domain 1"/>
    <property type="match status" value="1"/>
</dbReference>
<sequence length="276" mass="30112">MEHSVGTLHVVGTPIGNLGDLSSRAREVLMAVELIACEDTRRTRGLLSSMAVNASLTAYHDHNEAKVTPKLIRYLERGKSVALVCDAGTPLISDPGLELVRSALARQIPVRTVPGPNAAIAALSISGLATNRFIFEGFLPRQRGPRQSLLEALRLEPRTMVFYESVHRLQPTLEALTHVFGGPRPAVLLRELTKIHECLYRGSLADLCGRLDKSIPLKGEFVIVVAGADQKYSAEEADAEKIFRILVQQVSASTAVELTASITGLSRNKVYRITRL</sequence>
<keyword evidence="3" id="KW-0489">Methyltransferase</keyword>
<evidence type="ECO:0000256" key="1">
    <source>
        <dbReference type="ARBA" id="ARBA00022490"/>
    </source>
</evidence>
<dbReference type="InterPro" id="IPR053910">
    <property type="entry name" value="RsmI_HTH"/>
</dbReference>
<dbReference type="InterPro" id="IPR014776">
    <property type="entry name" value="4pyrrole_Mease_sub2"/>
</dbReference>